<protein>
    <submittedName>
        <fullName evidence="1">Uncharacterized protein</fullName>
    </submittedName>
</protein>
<proteinExistence type="predicted"/>
<accession>A0A250IER5</accession>
<dbReference type="OrthoDB" id="8480708at2"/>
<dbReference type="RefSeq" id="WP_095978000.1">
    <property type="nucleotide sequence ID" value="NZ_CP022163.1"/>
</dbReference>
<dbReference type="KEGG" id="mbd:MEBOL_002885"/>
<evidence type="ECO:0000313" key="1">
    <source>
        <dbReference type="EMBL" id="ATB29436.1"/>
    </source>
</evidence>
<keyword evidence="2" id="KW-1185">Reference proteome</keyword>
<dbReference type="EMBL" id="CP022163">
    <property type="protein sequence ID" value="ATB29436.1"/>
    <property type="molecule type" value="Genomic_DNA"/>
</dbReference>
<sequence length="331" mass="38586">MRVVLEAALLVSNQVKLHPLALHALFNLFFEKKCHTLEIDPPDAPEIDTWRAGLRESDWDEMELLLDESTQRQLRDPPVNVIRVADVPAVQWVGDVPRFPLQEAISLLHKPLRVLIEGVNDERFLQSAVPHFYRSRFEDWSSREFLKFEFRGGLPNLELTLGQELRVRERRLRLFAMIDSDARKRGEPSLKSRDVARTCGRAKVAHHQLKRRAIENYLPEPALEQWLKRKHAREFDTAWLPRLKAFRALSDEQRHHYNMRAGLKKDRDGTGLADIFETLVTHKPDDARHLEEGFGEVAESFHEDSIPEAWRIKDGQSDELMDLFEKMLRAA</sequence>
<gene>
    <name evidence="1" type="ORF">MEBOL_002885</name>
</gene>
<name>A0A250IER5_9BACT</name>
<dbReference type="Proteomes" id="UP000217289">
    <property type="component" value="Chromosome"/>
</dbReference>
<dbReference type="AlphaFoldDB" id="A0A250IER5"/>
<evidence type="ECO:0000313" key="2">
    <source>
        <dbReference type="Proteomes" id="UP000217289"/>
    </source>
</evidence>
<organism evidence="1 2">
    <name type="scientific">Melittangium boletus DSM 14713</name>
    <dbReference type="NCBI Taxonomy" id="1294270"/>
    <lineage>
        <taxon>Bacteria</taxon>
        <taxon>Pseudomonadati</taxon>
        <taxon>Myxococcota</taxon>
        <taxon>Myxococcia</taxon>
        <taxon>Myxococcales</taxon>
        <taxon>Cystobacterineae</taxon>
        <taxon>Archangiaceae</taxon>
        <taxon>Melittangium</taxon>
    </lineage>
</organism>
<reference evidence="1 2" key="1">
    <citation type="submission" date="2017-06" db="EMBL/GenBank/DDBJ databases">
        <authorList>
            <person name="Kim H.J."/>
            <person name="Triplett B.A."/>
        </authorList>
    </citation>
    <scope>NUCLEOTIDE SEQUENCE [LARGE SCALE GENOMIC DNA]</scope>
    <source>
        <strain evidence="1 2">DSM 14713</strain>
    </source>
</reference>